<evidence type="ECO:0000256" key="1">
    <source>
        <dbReference type="ARBA" id="ARBA00022884"/>
    </source>
</evidence>
<dbReference type="KEGG" id="bman:114241969"/>
<dbReference type="GO" id="GO:0003723">
    <property type="term" value="F:RNA binding"/>
    <property type="evidence" value="ECO:0007669"/>
    <property type="project" value="UniProtKB-UniRule"/>
</dbReference>
<name>A0A6J2JID8_BOMMA</name>
<evidence type="ECO:0000256" key="3">
    <source>
        <dbReference type="SAM" id="MobiDB-lite"/>
    </source>
</evidence>
<organism evidence="5 6">
    <name type="scientific">Bombyx mandarina</name>
    <name type="common">Wild silk moth</name>
    <name type="synonym">Wild silkworm</name>
    <dbReference type="NCBI Taxonomy" id="7092"/>
    <lineage>
        <taxon>Eukaryota</taxon>
        <taxon>Metazoa</taxon>
        <taxon>Ecdysozoa</taxon>
        <taxon>Arthropoda</taxon>
        <taxon>Hexapoda</taxon>
        <taxon>Insecta</taxon>
        <taxon>Pterygota</taxon>
        <taxon>Neoptera</taxon>
        <taxon>Endopterygota</taxon>
        <taxon>Lepidoptera</taxon>
        <taxon>Glossata</taxon>
        <taxon>Ditrysia</taxon>
        <taxon>Bombycoidea</taxon>
        <taxon>Bombycidae</taxon>
        <taxon>Bombycinae</taxon>
        <taxon>Bombyx</taxon>
    </lineage>
</organism>
<evidence type="ECO:0000313" key="6">
    <source>
        <dbReference type="RefSeq" id="XP_028028777.1"/>
    </source>
</evidence>
<evidence type="ECO:0000313" key="5">
    <source>
        <dbReference type="Proteomes" id="UP000504629"/>
    </source>
</evidence>
<dbReference type="InterPro" id="IPR012677">
    <property type="entry name" value="Nucleotide-bd_a/b_plait_sf"/>
</dbReference>
<dbReference type="Pfam" id="PF00076">
    <property type="entry name" value="RRM_1"/>
    <property type="match status" value="1"/>
</dbReference>
<dbReference type="SUPFAM" id="SSF54928">
    <property type="entry name" value="RNA-binding domain, RBD"/>
    <property type="match status" value="1"/>
</dbReference>
<dbReference type="InterPro" id="IPR000504">
    <property type="entry name" value="RRM_dom"/>
</dbReference>
<dbReference type="Gene3D" id="3.30.70.330">
    <property type="match status" value="1"/>
</dbReference>
<sequence length="593" mass="66546">MQKQVPAKGKKRKANTNLVTSEPKNVKQNSLVNSDNKNSILDPKNINKNVNKNKNKQKNQNTVNLAPILAQSNLATSTDKNNTKNDTNIKKFDNSGKNKQQQKSKPTPLAEKNVIDAGGIKIENDIKKETDSNAAKKKRRNKRKKIPAQATLLNENGMNDSSDDEDVPDKSIPQKQTQTQKPKKNVLKINNTLPVVHKTENEADVSSDDEAPPANDKKSANLPDAVQKKKKNKRKKKNAATKVEISNGNESSNNQGEKTPQQALKSKKNKQNIANGKNTEESSEDEDSSEKPQTIINQNGKAQSSNASSASSDEEPPKKDGKVKLNNKDIKTAALLKVKHEADKIDMSERYPILKDQKFVESFMNVKITNGQKGRIRQALFKQFKDIPDEQKPDLIHARIQAMIKGTIMNDSQLRRIRILYNMLKETLKKLGHKTPVVENLSKEKKQKVSKEQEKVKGPKRYVVFVGNLPVGIQKERLTHHFLDISDNIKDIRLPETPEGKKAAIAYIELDNETSYELALSKNHTMLDNRRINVQYSVQKNSKITLTEAKGKSAKLLALQKAGKLIGSVPLEQKRSQRRNKMKKMRAEAEATA</sequence>
<dbReference type="SMR" id="A0A6J2JID8"/>
<dbReference type="AlphaFoldDB" id="A0A6J2JID8"/>
<feature type="compositionally biased region" description="Acidic residues" evidence="3">
    <location>
        <begin position="202"/>
        <end position="211"/>
    </location>
</feature>
<protein>
    <submittedName>
        <fullName evidence="6">Nucleolin-like</fullName>
    </submittedName>
</protein>
<proteinExistence type="predicted"/>
<feature type="compositionally biased region" description="Polar residues" evidence="3">
    <location>
        <begin position="15"/>
        <end position="39"/>
    </location>
</feature>
<dbReference type="GeneID" id="114241969"/>
<dbReference type="OrthoDB" id="167718at2759"/>
<evidence type="ECO:0000259" key="4">
    <source>
        <dbReference type="PROSITE" id="PS50102"/>
    </source>
</evidence>
<feature type="compositionally biased region" description="Basic residues" evidence="3">
    <location>
        <begin position="135"/>
        <end position="146"/>
    </location>
</feature>
<gene>
    <name evidence="6" type="primary">LOC114241969</name>
</gene>
<dbReference type="SMART" id="SM00360">
    <property type="entry name" value="RRM"/>
    <property type="match status" value="1"/>
</dbReference>
<feature type="region of interest" description="Disordered" evidence="3">
    <location>
        <begin position="1"/>
        <end position="326"/>
    </location>
</feature>
<evidence type="ECO:0000256" key="2">
    <source>
        <dbReference type="PROSITE-ProRule" id="PRU00176"/>
    </source>
</evidence>
<feature type="compositionally biased region" description="Basic residues" evidence="3">
    <location>
        <begin position="228"/>
        <end position="239"/>
    </location>
</feature>
<feature type="compositionally biased region" description="Low complexity" evidence="3">
    <location>
        <begin position="302"/>
        <end position="311"/>
    </location>
</feature>
<feature type="compositionally biased region" description="Basic and acidic residues" evidence="3">
    <location>
        <begin position="81"/>
        <end position="96"/>
    </location>
</feature>
<feature type="compositionally biased region" description="Basic and acidic residues" evidence="3">
    <location>
        <begin position="122"/>
        <end position="131"/>
    </location>
</feature>
<reference evidence="6" key="1">
    <citation type="submission" date="2025-08" db="UniProtKB">
        <authorList>
            <consortium name="RefSeq"/>
        </authorList>
    </citation>
    <scope>IDENTIFICATION</scope>
    <source>
        <tissue evidence="6">Silk gland</tissue>
    </source>
</reference>
<keyword evidence="1 2" id="KW-0694">RNA-binding</keyword>
<feature type="compositionally biased region" description="Basic and acidic residues" evidence="3">
    <location>
        <begin position="315"/>
        <end position="326"/>
    </location>
</feature>
<feature type="region of interest" description="Disordered" evidence="3">
    <location>
        <begin position="571"/>
        <end position="593"/>
    </location>
</feature>
<dbReference type="Proteomes" id="UP000504629">
    <property type="component" value="Unplaced"/>
</dbReference>
<keyword evidence="5" id="KW-1185">Reference proteome</keyword>
<feature type="compositionally biased region" description="Polar residues" evidence="3">
    <location>
        <begin position="151"/>
        <end position="160"/>
    </location>
</feature>
<feature type="compositionally biased region" description="Low complexity" evidence="3">
    <location>
        <begin position="240"/>
        <end position="257"/>
    </location>
</feature>
<feature type="domain" description="RRM" evidence="4">
    <location>
        <begin position="462"/>
        <end position="539"/>
    </location>
</feature>
<dbReference type="InterPro" id="IPR035979">
    <property type="entry name" value="RBD_domain_sf"/>
</dbReference>
<dbReference type="PROSITE" id="PS50102">
    <property type="entry name" value="RRM"/>
    <property type="match status" value="1"/>
</dbReference>
<feature type="compositionally biased region" description="Polar residues" evidence="3">
    <location>
        <begin position="291"/>
        <end position="301"/>
    </location>
</feature>
<dbReference type="RefSeq" id="XP_028028777.1">
    <property type="nucleotide sequence ID" value="XM_028172976.1"/>
</dbReference>
<accession>A0A6J2JID8</accession>